<organism evidence="1 2">
    <name type="scientific">Persea americana</name>
    <name type="common">Avocado</name>
    <dbReference type="NCBI Taxonomy" id="3435"/>
    <lineage>
        <taxon>Eukaryota</taxon>
        <taxon>Viridiplantae</taxon>
        <taxon>Streptophyta</taxon>
        <taxon>Embryophyta</taxon>
        <taxon>Tracheophyta</taxon>
        <taxon>Spermatophyta</taxon>
        <taxon>Magnoliopsida</taxon>
        <taxon>Magnoliidae</taxon>
        <taxon>Laurales</taxon>
        <taxon>Lauraceae</taxon>
        <taxon>Persea</taxon>
    </lineage>
</organism>
<proteinExistence type="predicted"/>
<accession>A0ACC2MHP4</accession>
<dbReference type="EMBL" id="CM056810">
    <property type="protein sequence ID" value="KAJ8644945.1"/>
    <property type="molecule type" value="Genomic_DNA"/>
</dbReference>
<keyword evidence="2" id="KW-1185">Reference proteome</keyword>
<comment type="caution">
    <text evidence="1">The sequence shown here is derived from an EMBL/GenBank/DDBJ whole genome shotgun (WGS) entry which is preliminary data.</text>
</comment>
<evidence type="ECO:0000313" key="1">
    <source>
        <dbReference type="EMBL" id="KAJ8644945.1"/>
    </source>
</evidence>
<dbReference type="Proteomes" id="UP001234297">
    <property type="component" value="Chromosome 2"/>
</dbReference>
<reference evidence="1 2" key="1">
    <citation type="journal article" date="2022" name="Hortic Res">
        <title>A haplotype resolved chromosomal level avocado genome allows analysis of novel avocado genes.</title>
        <authorList>
            <person name="Nath O."/>
            <person name="Fletcher S.J."/>
            <person name="Hayward A."/>
            <person name="Shaw L.M."/>
            <person name="Masouleh A.K."/>
            <person name="Furtado A."/>
            <person name="Henry R.J."/>
            <person name="Mitter N."/>
        </authorList>
    </citation>
    <scope>NUCLEOTIDE SEQUENCE [LARGE SCALE GENOMIC DNA]</scope>
    <source>
        <strain evidence="2">cv. Hass</strain>
    </source>
</reference>
<evidence type="ECO:0000313" key="2">
    <source>
        <dbReference type="Proteomes" id="UP001234297"/>
    </source>
</evidence>
<protein>
    <submittedName>
        <fullName evidence="1">Uncharacterized protein</fullName>
    </submittedName>
</protein>
<sequence>MARIEAILLLSALVLFSSLPISHSSKKPVAVARKEDIPFIKCQVCQKLANQLHHQVNIKQSQISPKKISEFQIIEIAESVCNLKKEEGEWIPCIDIVEKGDALELIEQDTEGQCNSECKTIERACQEIEVEKLPVRSFCTTENVCPAGPL</sequence>
<name>A0ACC2MHP4_PERAE</name>
<gene>
    <name evidence="1" type="ORF">MRB53_006693</name>
</gene>